<keyword evidence="2" id="KW-1003">Cell membrane</keyword>
<dbReference type="GO" id="GO:0005886">
    <property type="term" value="C:plasma membrane"/>
    <property type="evidence" value="ECO:0007669"/>
    <property type="project" value="UniProtKB-SubCell"/>
</dbReference>
<dbReference type="EMBL" id="VSSQ01006390">
    <property type="protein sequence ID" value="MPM32538.1"/>
    <property type="molecule type" value="Genomic_DNA"/>
</dbReference>
<evidence type="ECO:0000256" key="4">
    <source>
        <dbReference type="ARBA" id="ARBA00022989"/>
    </source>
</evidence>
<evidence type="ECO:0000256" key="1">
    <source>
        <dbReference type="ARBA" id="ARBA00004162"/>
    </source>
</evidence>
<comment type="caution">
    <text evidence="6">The sequence shown here is derived from an EMBL/GenBank/DDBJ whole genome shotgun (WGS) entry which is preliminary data.</text>
</comment>
<dbReference type="InterPro" id="IPR003400">
    <property type="entry name" value="ExbD"/>
</dbReference>
<evidence type="ECO:0000313" key="6">
    <source>
        <dbReference type="EMBL" id="MPM32538.1"/>
    </source>
</evidence>
<dbReference type="GO" id="GO:0022857">
    <property type="term" value="F:transmembrane transporter activity"/>
    <property type="evidence" value="ECO:0007669"/>
    <property type="project" value="InterPro"/>
</dbReference>
<comment type="subcellular location">
    <subcellularLocation>
        <location evidence="1">Cell membrane</location>
        <topology evidence="1">Single-pass membrane protein</topology>
    </subcellularLocation>
</comment>
<evidence type="ECO:0000256" key="3">
    <source>
        <dbReference type="ARBA" id="ARBA00022692"/>
    </source>
</evidence>
<dbReference type="PANTHER" id="PTHR30558">
    <property type="entry name" value="EXBD MEMBRANE COMPONENT OF PMF-DRIVEN MACROMOLECULE IMPORT SYSTEM"/>
    <property type="match status" value="1"/>
</dbReference>
<organism evidence="6">
    <name type="scientific">bioreactor metagenome</name>
    <dbReference type="NCBI Taxonomy" id="1076179"/>
    <lineage>
        <taxon>unclassified sequences</taxon>
        <taxon>metagenomes</taxon>
        <taxon>ecological metagenomes</taxon>
    </lineage>
</organism>
<dbReference type="AlphaFoldDB" id="A0A644YWZ3"/>
<accession>A0A644YWZ3</accession>
<name>A0A644YWZ3_9ZZZZ</name>
<dbReference type="Pfam" id="PF02472">
    <property type="entry name" value="ExbD"/>
    <property type="match status" value="1"/>
</dbReference>
<gene>
    <name evidence="6" type="ORF">SDC9_79102</name>
</gene>
<keyword evidence="4" id="KW-1133">Transmembrane helix</keyword>
<keyword evidence="5" id="KW-0472">Membrane</keyword>
<evidence type="ECO:0000256" key="2">
    <source>
        <dbReference type="ARBA" id="ARBA00022475"/>
    </source>
</evidence>
<proteinExistence type="predicted"/>
<evidence type="ECO:0000256" key="5">
    <source>
        <dbReference type="ARBA" id="ARBA00023136"/>
    </source>
</evidence>
<keyword evidence="3" id="KW-0812">Transmembrane</keyword>
<reference evidence="6" key="1">
    <citation type="submission" date="2019-08" db="EMBL/GenBank/DDBJ databases">
        <authorList>
            <person name="Kucharzyk K."/>
            <person name="Murdoch R.W."/>
            <person name="Higgins S."/>
            <person name="Loffler F."/>
        </authorList>
    </citation>
    <scope>NUCLEOTIDE SEQUENCE</scope>
</reference>
<sequence>MRKKRRDLGQASDIAFLLIIFFLLLSGISSSHSLSLQLPSNTTTSASSEEPSLLTLTLTRNGALSLNNQTTSLSQLPSLVYRTTDLILEVEAETAWQEVVSILSVLQQLQPASLELEMMP</sequence>
<evidence type="ECO:0008006" key="7">
    <source>
        <dbReference type="Google" id="ProtNLM"/>
    </source>
</evidence>
<dbReference type="PANTHER" id="PTHR30558:SF3">
    <property type="entry name" value="BIOPOLYMER TRANSPORT PROTEIN EXBD-RELATED"/>
    <property type="match status" value="1"/>
</dbReference>
<protein>
    <recommendedName>
        <fullName evidence="7">Biopolymer transport protein ExbD/TolR</fullName>
    </recommendedName>
</protein>